<dbReference type="OrthoDB" id="10441002at2759"/>
<gene>
    <name evidence="1" type="ORF">EIN_133980</name>
</gene>
<dbReference type="RefSeq" id="XP_004185230.1">
    <property type="nucleotide sequence ID" value="XM_004185182.1"/>
</dbReference>
<keyword evidence="2" id="KW-1185">Reference proteome</keyword>
<organism evidence="1 2">
    <name type="scientific">Entamoeba invadens IP1</name>
    <dbReference type="NCBI Taxonomy" id="370355"/>
    <lineage>
        <taxon>Eukaryota</taxon>
        <taxon>Amoebozoa</taxon>
        <taxon>Evosea</taxon>
        <taxon>Archamoebae</taxon>
        <taxon>Mastigamoebida</taxon>
        <taxon>Entamoebidae</taxon>
        <taxon>Entamoeba</taxon>
    </lineage>
</organism>
<reference evidence="1 2" key="1">
    <citation type="submission" date="2012-10" db="EMBL/GenBank/DDBJ databases">
        <authorList>
            <person name="Zafar N."/>
            <person name="Inman J."/>
            <person name="Hall N."/>
            <person name="Lorenzi H."/>
            <person name="Caler E."/>
        </authorList>
    </citation>
    <scope>NUCLEOTIDE SEQUENCE [LARGE SCALE GENOMIC DNA]</scope>
    <source>
        <strain evidence="1 2">IP1</strain>
    </source>
</reference>
<dbReference type="GeneID" id="14884954"/>
<dbReference type="AlphaFoldDB" id="A0A0A1U2V3"/>
<proteinExistence type="predicted"/>
<dbReference type="KEGG" id="eiv:EIN_133980"/>
<dbReference type="EMBL" id="KB207027">
    <property type="protein sequence ID" value="ELP85884.1"/>
    <property type="molecule type" value="Genomic_DNA"/>
</dbReference>
<protein>
    <submittedName>
        <fullName evidence="1">Uncharacterized protein</fullName>
    </submittedName>
</protein>
<evidence type="ECO:0000313" key="2">
    <source>
        <dbReference type="Proteomes" id="UP000014680"/>
    </source>
</evidence>
<dbReference type="VEuPathDB" id="AmoebaDB:EIN_133980"/>
<sequence length="92" mass="10538">MSKKKETRHSLTVPPKRITDINGKTYHINQPQVKIIQTIEGKEFGVSFSATLTPQAIITEASQQQLVSPTSQKRLCLYKLPYFFSEMNQQIK</sequence>
<accession>A0A0A1U2V3</accession>
<feature type="non-terminal residue" evidence="1">
    <location>
        <position position="92"/>
    </location>
</feature>
<dbReference type="Proteomes" id="UP000014680">
    <property type="component" value="Unassembled WGS sequence"/>
</dbReference>
<evidence type="ECO:0000313" key="1">
    <source>
        <dbReference type="EMBL" id="ELP85884.1"/>
    </source>
</evidence>
<name>A0A0A1U2V3_ENTIV</name>
<dbReference type="OMA" id="KTYHINQ"/>